<evidence type="ECO:0000256" key="1">
    <source>
        <dbReference type="SAM" id="MobiDB-lite"/>
    </source>
</evidence>
<name>A0A2S8BGG3_9MYCO</name>
<feature type="region of interest" description="Disordered" evidence="1">
    <location>
        <begin position="1"/>
        <end position="65"/>
    </location>
</feature>
<reference evidence="2 3" key="1">
    <citation type="journal article" date="2017" name="Int. J. Syst. Evol. Microbiol.">
        <title>Mycobacterium talmoniae sp. nov., a slowly growing mycobacterium isolated from human respiratory samples.</title>
        <authorList>
            <person name="Davidson R.M."/>
            <person name="DeGroote M.A."/>
            <person name="Marola J.L."/>
            <person name="Buss S."/>
            <person name="Jones V."/>
            <person name="McNeil M.R."/>
            <person name="Freifeld A.G."/>
            <person name="Elaine Epperson L."/>
            <person name="Hasan N.A."/>
            <person name="Jackson M."/>
            <person name="Iwen P.C."/>
            <person name="Salfinger M."/>
            <person name="Strong M."/>
        </authorList>
    </citation>
    <scope>NUCLEOTIDE SEQUENCE [LARGE SCALE GENOMIC DNA]</scope>
    <source>
        <strain evidence="2 3">ATCC BAA-2683</strain>
    </source>
</reference>
<evidence type="ECO:0000313" key="2">
    <source>
        <dbReference type="EMBL" id="PQM45764.1"/>
    </source>
</evidence>
<dbReference type="EMBL" id="PPEA01000591">
    <property type="protein sequence ID" value="PQM45764.1"/>
    <property type="molecule type" value="Genomic_DNA"/>
</dbReference>
<proteinExistence type="predicted"/>
<accession>A0A2S8BGG3</accession>
<protein>
    <submittedName>
        <fullName evidence="2">Uncharacterized protein</fullName>
    </submittedName>
</protein>
<dbReference type="Proteomes" id="UP000238296">
    <property type="component" value="Unassembled WGS sequence"/>
</dbReference>
<comment type="caution">
    <text evidence="2">The sequence shown here is derived from an EMBL/GenBank/DDBJ whole genome shotgun (WGS) entry which is preliminary data.</text>
</comment>
<sequence>MGCDTWRGSTVNAPSVTGSPSTQCRMSKMSEASSISPPYGDDAAPSRDQVSLGPYINALPTGGDG</sequence>
<gene>
    <name evidence="2" type="ORF">C1Y40_04065</name>
</gene>
<evidence type="ECO:0000313" key="3">
    <source>
        <dbReference type="Proteomes" id="UP000238296"/>
    </source>
</evidence>
<dbReference type="AlphaFoldDB" id="A0A2S8BGG3"/>
<organism evidence="2 3">
    <name type="scientific">Mycobacterium talmoniae</name>
    <dbReference type="NCBI Taxonomy" id="1858794"/>
    <lineage>
        <taxon>Bacteria</taxon>
        <taxon>Bacillati</taxon>
        <taxon>Actinomycetota</taxon>
        <taxon>Actinomycetes</taxon>
        <taxon>Mycobacteriales</taxon>
        <taxon>Mycobacteriaceae</taxon>
        <taxon>Mycobacterium</taxon>
    </lineage>
</organism>
<feature type="compositionally biased region" description="Polar residues" evidence="1">
    <location>
        <begin position="7"/>
        <end position="36"/>
    </location>
</feature>